<protein>
    <submittedName>
        <fullName evidence="2">Uncharacterized protein</fullName>
    </submittedName>
</protein>
<gene>
    <name evidence="2" type="ORF">HannXRQ_Chr08g0226121</name>
</gene>
<evidence type="ECO:0000256" key="1">
    <source>
        <dbReference type="SAM" id="MobiDB-lite"/>
    </source>
</evidence>
<keyword evidence="3" id="KW-1185">Reference proteome</keyword>
<dbReference type="InParanoid" id="A0A251U5U4"/>
<dbReference type="EMBL" id="CM007897">
    <property type="protein sequence ID" value="OTG18718.1"/>
    <property type="molecule type" value="Genomic_DNA"/>
</dbReference>
<organism evidence="2 3">
    <name type="scientific">Helianthus annuus</name>
    <name type="common">Common sunflower</name>
    <dbReference type="NCBI Taxonomy" id="4232"/>
    <lineage>
        <taxon>Eukaryota</taxon>
        <taxon>Viridiplantae</taxon>
        <taxon>Streptophyta</taxon>
        <taxon>Embryophyta</taxon>
        <taxon>Tracheophyta</taxon>
        <taxon>Spermatophyta</taxon>
        <taxon>Magnoliopsida</taxon>
        <taxon>eudicotyledons</taxon>
        <taxon>Gunneridae</taxon>
        <taxon>Pentapetalae</taxon>
        <taxon>asterids</taxon>
        <taxon>campanulids</taxon>
        <taxon>Asterales</taxon>
        <taxon>Asteraceae</taxon>
        <taxon>Asteroideae</taxon>
        <taxon>Heliantheae alliance</taxon>
        <taxon>Heliantheae</taxon>
        <taxon>Helianthus</taxon>
    </lineage>
</organism>
<reference evidence="3" key="1">
    <citation type="journal article" date="2017" name="Nature">
        <title>The sunflower genome provides insights into oil metabolism, flowering and Asterid evolution.</title>
        <authorList>
            <person name="Badouin H."/>
            <person name="Gouzy J."/>
            <person name="Grassa C.J."/>
            <person name="Murat F."/>
            <person name="Staton S.E."/>
            <person name="Cottret L."/>
            <person name="Lelandais-Briere C."/>
            <person name="Owens G.L."/>
            <person name="Carrere S."/>
            <person name="Mayjonade B."/>
            <person name="Legrand L."/>
            <person name="Gill N."/>
            <person name="Kane N.C."/>
            <person name="Bowers J.E."/>
            <person name="Hubner S."/>
            <person name="Bellec A."/>
            <person name="Berard A."/>
            <person name="Berges H."/>
            <person name="Blanchet N."/>
            <person name="Boniface M.C."/>
            <person name="Brunel D."/>
            <person name="Catrice O."/>
            <person name="Chaidir N."/>
            <person name="Claudel C."/>
            <person name="Donnadieu C."/>
            <person name="Faraut T."/>
            <person name="Fievet G."/>
            <person name="Helmstetter N."/>
            <person name="King M."/>
            <person name="Knapp S.J."/>
            <person name="Lai Z."/>
            <person name="Le Paslier M.C."/>
            <person name="Lippi Y."/>
            <person name="Lorenzon L."/>
            <person name="Mandel J.R."/>
            <person name="Marage G."/>
            <person name="Marchand G."/>
            <person name="Marquand E."/>
            <person name="Bret-Mestries E."/>
            <person name="Morien E."/>
            <person name="Nambeesan S."/>
            <person name="Nguyen T."/>
            <person name="Pegot-Espagnet P."/>
            <person name="Pouilly N."/>
            <person name="Raftis F."/>
            <person name="Sallet E."/>
            <person name="Schiex T."/>
            <person name="Thomas J."/>
            <person name="Vandecasteele C."/>
            <person name="Vares D."/>
            <person name="Vear F."/>
            <person name="Vautrin S."/>
            <person name="Crespi M."/>
            <person name="Mangin B."/>
            <person name="Burke J.M."/>
            <person name="Salse J."/>
            <person name="Munos S."/>
            <person name="Vincourt P."/>
            <person name="Rieseberg L.H."/>
            <person name="Langlade N.B."/>
        </authorList>
    </citation>
    <scope>NUCLEOTIDE SEQUENCE [LARGE SCALE GENOMIC DNA]</scope>
    <source>
        <strain evidence="3">cv. SF193</strain>
    </source>
</reference>
<dbReference type="AlphaFoldDB" id="A0A251U5U4"/>
<evidence type="ECO:0000313" key="3">
    <source>
        <dbReference type="Proteomes" id="UP000215914"/>
    </source>
</evidence>
<dbReference type="Proteomes" id="UP000215914">
    <property type="component" value="Chromosome 8"/>
</dbReference>
<evidence type="ECO:0000313" key="2">
    <source>
        <dbReference type="EMBL" id="OTG18718.1"/>
    </source>
</evidence>
<name>A0A251U5U4_HELAN</name>
<proteinExistence type="predicted"/>
<accession>A0A251U5U4</accession>
<feature type="region of interest" description="Disordered" evidence="1">
    <location>
        <begin position="21"/>
        <end position="58"/>
    </location>
</feature>
<sequence>MSSAGKSSKSASKFSIADLDTVRSSKKKATASPTVSIPKAPTKGRGGKKRKTSEAEDLQGLPLIRHQFLEYFIDVRITDSA</sequence>